<reference evidence="1" key="1">
    <citation type="submission" date="2022-10" db="EMBL/GenBank/DDBJ databases">
        <title>Rhodococcus ferula Z13 complete genome.</title>
        <authorList>
            <person name="Long X."/>
            <person name="Zang M."/>
        </authorList>
    </citation>
    <scope>NUCLEOTIDE SEQUENCE</scope>
    <source>
        <strain evidence="1">Z13</strain>
    </source>
</reference>
<proteinExistence type="predicted"/>
<name>A0ACD4DEA4_9NOCA</name>
<dbReference type="Proteomes" id="UP001156484">
    <property type="component" value="Chromosome"/>
</dbReference>
<organism evidence="1 2">
    <name type="scientific">Rhodococcus sacchari</name>
    <dbReference type="NCBI Taxonomy" id="2962047"/>
    <lineage>
        <taxon>Bacteria</taxon>
        <taxon>Bacillati</taxon>
        <taxon>Actinomycetota</taxon>
        <taxon>Actinomycetes</taxon>
        <taxon>Mycobacteriales</taxon>
        <taxon>Nocardiaceae</taxon>
        <taxon>Rhodococcus</taxon>
    </lineage>
</organism>
<dbReference type="EMBL" id="CP107551">
    <property type="protein sequence ID" value="UYP18354.1"/>
    <property type="molecule type" value="Genomic_DNA"/>
</dbReference>
<keyword evidence="2" id="KW-1185">Reference proteome</keyword>
<gene>
    <name evidence="1" type="ORF">OED52_17085</name>
</gene>
<evidence type="ECO:0000313" key="2">
    <source>
        <dbReference type="Proteomes" id="UP001156484"/>
    </source>
</evidence>
<evidence type="ECO:0000313" key="1">
    <source>
        <dbReference type="EMBL" id="UYP18354.1"/>
    </source>
</evidence>
<protein>
    <submittedName>
        <fullName evidence="1">Transporter substrate-binding domain-containing protein</fullName>
    </submittedName>
</protein>
<accession>A0ACD4DEA4</accession>
<sequence length="287" mass="30442">MSRTIFRSFGVRSASLAGLALAATVGLTACSSSDSDADDATAESVATEYTVAVQSAWPPIGFLEGEELQGVAIDVAAELSERLNIDFTFEKPAFADMIPGVQSGRYDFGLWSADVTAERMQIVDQVSWMKSGYYLEAPAGSAIQAGDDLTGICGLTVALVQGQTTQVTLEEVSQKCVADGKDPITLSTFPDQPSSELAVKSGRADVATVGSQTFGYTESIRPGEWMRVSALLNPVYNGMVFPEGSDIAPQIADAVNELIADGTYAEILEKWNVSDSAIERAEVDPEI</sequence>